<dbReference type="PRINTS" id="PR00080">
    <property type="entry name" value="SDRFAMILY"/>
</dbReference>
<dbReference type="InterPro" id="IPR036291">
    <property type="entry name" value="NAD(P)-bd_dom_sf"/>
</dbReference>
<evidence type="ECO:0000256" key="1">
    <source>
        <dbReference type="ARBA" id="ARBA00006484"/>
    </source>
</evidence>
<dbReference type="Pfam" id="PF00106">
    <property type="entry name" value="adh_short"/>
    <property type="match status" value="1"/>
</dbReference>
<name>A0A9X3AQM1_9GAMM</name>
<evidence type="ECO:0000256" key="3">
    <source>
        <dbReference type="RuleBase" id="RU000363"/>
    </source>
</evidence>
<reference evidence="4" key="1">
    <citation type="journal article" date="2022" name="Front. Microbiol.">
        <title>Genome-based taxonomic rearrangement of Oceanobacter-related bacteria including the description of Thalassolituus hydrocarbonoclasticus sp. nov. and Thalassolituus pacificus sp. nov. and emended description of the genus Thalassolituus.</title>
        <authorList>
            <person name="Dong C."/>
            <person name="Wei L."/>
            <person name="Wang J."/>
            <person name="Lai Q."/>
            <person name="Huang Z."/>
            <person name="Shao Z."/>
        </authorList>
    </citation>
    <scope>NUCLEOTIDE SEQUENCE</scope>
    <source>
        <strain evidence="4">59MF3M-4</strain>
    </source>
</reference>
<gene>
    <name evidence="4" type="ORF">NYR02_02640</name>
</gene>
<reference evidence="4" key="2">
    <citation type="submission" date="2022-08" db="EMBL/GenBank/DDBJ databases">
        <authorList>
            <person name="Dong C."/>
        </authorList>
    </citation>
    <scope>NUCLEOTIDE SEQUENCE</scope>
    <source>
        <strain evidence="4">59MF3M-4</strain>
    </source>
</reference>
<comment type="caution">
    <text evidence="4">The sequence shown here is derived from an EMBL/GenBank/DDBJ whole genome shotgun (WGS) entry which is preliminary data.</text>
</comment>
<protein>
    <submittedName>
        <fullName evidence="4">SDR family oxidoreductase</fullName>
    </submittedName>
</protein>
<evidence type="ECO:0000256" key="2">
    <source>
        <dbReference type="ARBA" id="ARBA00023002"/>
    </source>
</evidence>
<evidence type="ECO:0000313" key="4">
    <source>
        <dbReference type="EMBL" id="MCT7357919.1"/>
    </source>
</evidence>
<evidence type="ECO:0000313" key="5">
    <source>
        <dbReference type="Proteomes" id="UP001147830"/>
    </source>
</evidence>
<sequence>MIKNAFITGAASGIGRATAETLYAQGWDLGLADINEQALKEMTLGWDEQRVHCYRLDVTQPDQCAAVIGAYAEQHDKQLRLLFNSAGILQIDRFEDVSSQCHQQIFDINVMGTIHCCQAAFPYLRHTSGAQVINMSSASATYGIPRLASYSASKFAISGLTEALELEWEEYGIRVCDVMPPFVSTPMLNEQASGAPVLDKLGVHLNAEDVARTILQQIEQPKTHRAVSLQFALTYAASQLLPRAVTRAIIRFLNKG</sequence>
<dbReference type="Gene3D" id="3.40.50.720">
    <property type="entry name" value="NAD(P)-binding Rossmann-like Domain"/>
    <property type="match status" value="1"/>
</dbReference>
<dbReference type="InterPro" id="IPR002347">
    <property type="entry name" value="SDR_fam"/>
</dbReference>
<dbReference type="EMBL" id="JAOANI010000009">
    <property type="protein sequence ID" value="MCT7357919.1"/>
    <property type="molecule type" value="Genomic_DNA"/>
</dbReference>
<dbReference type="PANTHER" id="PTHR44196:SF1">
    <property type="entry name" value="DEHYDROGENASE_REDUCTASE SDR FAMILY MEMBER 7B"/>
    <property type="match status" value="1"/>
</dbReference>
<dbReference type="PRINTS" id="PR00081">
    <property type="entry name" value="GDHRDH"/>
</dbReference>
<dbReference type="GO" id="GO:0016020">
    <property type="term" value="C:membrane"/>
    <property type="evidence" value="ECO:0007669"/>
    <property type="project" value="TreeGrafter"/>
</dbReference>
<proteinExistence type="inferred from homology"/>
<accession>A0A9X3AQM1</accession>
<organism evidence="4 5">
    <name type="scientific">Thalassolituus pacificus</name>
    <dbReference type="NCBI Taxonomy" id="2975440"/>
    <lineage>
        <taxon>Bacteria</taxon>
        <taxon>Pseudomonadati</taxon>
        <taxon>Pseudomonadota</taxon>
        <taxon>Gammaproteobacteria</taxon>
        <taxon>Oceanospirillales</taxon>
        <taxon>Oceanospirillaceae</taxon>
        <taxon>Thalassolituus</taxon>
    </lineage>
</organism>
<dbReference type="SUPFAM" id="SSF51735">
    <property type="entry name" value="NAD(P)-binding Rossmann-fold domains"/>
    <property type="match status" value="1"/>
</dbReference>
<keyword evidence="2" id="KW-0560">Oxidoreductase</keyword>
<dbReference type="Proteomes" id="UP001147830">
    <property type="component" value="Unassembled WGS sequence"/>
</dbReference>
<dbReference type="GO" id="GO:0016491">
    <property type="term" value="F:oxidoreductase activity"/>
    <property type="evidence" value="ECO:0007669"/>
    <property type="project" value="UniProtKB-KW"/>
</dbReference>
<dbReference type="NCBIfam" id="NF006123">
    <property type="entry name" value="PRK08267.1"/>
    <property type="match status" value="1"/>
</dbReference>
<dbReference type="AlphaFoldDB" id="A0A9X3AQM1"/>
<keyword evidence="5" id="KW-1185">Reference proteome</keyword>
<dbReference type="RefSeq" id="WP_260974845.1">
    <property type="nucleotide sequence ID" value="NZ_JAOANI010000009.1"/>
</dbReference>
<comment type="similarity">
    <text evidence="1 3">Belongs to the short-chain dehydrogenases/reductases (SDR) family.</text>
</comment>
<dbReference type="PANTHER" id="PTHR44196">
    <property type="entry name" value="DEHYDROGENASE/REDUCTASE SDR FAMILY MEMBER 7B"/>
    <property type="match status" value="1"/>
</dbReference>